<protein>
    <submittedName>
        <fullName evidence="1">11793_t:CDS:1</fullName>
    </submittedName>
</protein>
<feature type="non-terminal residue" evidence="1">
    <location>
        <position position="1"/>
    </location>
</feature>
<feature type="non-terminal residue" evidence="1">
    <location>
        <position position="47"/>
    </location>
</feature>
<reference evidence="1" key="1">
    <citation type="submission" date="2021-06" db="EMBL/GenBank/DDBJ databases">
        <authorList>
            <person name="Kallberg Y."/>
            <person name="Tangrot J."/>
            <person name="Rosling A."/>
        </authorList>
    </citation>
    <scope>NUCLEOTIDE SEQUENCE</scope>
    <source>
        <strain evidence="1">AU212A</strain>
    </source>
</reference>
<dbReference type="Proteomes" id="UP000789860">
    <property type="component" value="Unassembled WGS sequence"/>
</dbReference>
<gene>
    <name evidence="1" type="ORF">SCALOS_LOCUS10024</name>
</gene>
<proteinExistence type="predicted"/>
<sequence length="47" mass="5453">FPKITIEEMASSITNTIIQVYQEAKIIPKAEMEVYILQVEDRIVEDI</sequence>
<accession>A0ACA9P792</accession>
<evidence type="ECO:0000313" key="2">
    <source>
        <dbReference type="Proteomes" id="UP000789860"/>
    </source>
</evidence>
<name>A0ACA9P792_9GLOM</name>
<evidence type="ECO:0000313" key="1">
    <source>
        <dbReference type="EMBL" id="CAG8688206.1"/>
    </source>
</evidence>
<keyword evidence="2" id="KW-1185">Reference proteome</keyword>
<organism evidence="1 2">
    <name type="scientific">Scutellospora calospora</name>
    <dbReference type="NCBI Taxonomy" id="85575"/>
    <lineage>
        <taxon>Eukaryota</taxon>
        <taxon>Fungi</taxon>
        <taxon>Fungi incertae sedis</taxon>
        <taxon>Mucoromycota</taxon>
        <taxon>Glomeromycotina</taxon>
        <taxon>Glomeromycetes</taxon>
        <taxon>Diversisporales</taxon>
        <taxon>Gigasporaceae</taxon>
        <taxon>Scutellospora</taxon>
    </lineage>
</organism>
<dbReference type="EMBL" id="CAJVPM010034796">
    <property type="protein sequence ID" value="CAG8688206.1"/>
    <property type="molecule type" value="Genomic_DNA"/>
</dbReference>
<comment type="caution">
    <text evidence="1">The sequence shown here is derived from an EMBL/GenBank/DDBJ whole genome shotgun (WGS) entry which is preliminary data.</text>
</comment>